<name>A0A239A056_9PSEU</name>
<feature type="region of interest" description="Disordered" evidence="1">
    <location>
        <begin position="1"/>
        <end position="30"/>
    </location>
</feature>
<evidence type="ECO:0000256" key="1">
    <source>
        <dbReference type="SAM" id="MobiDB-lite"/>
    </source>
</evidence>
<sequence length="126" mass="14055">MSLTDSEAQARDHSRSENCGAATDPTQPEQTIPVNDAMLLRRHYRVFVGGFDGVLRVIGLLQQRRYAVRSLGVEPAGARDWIVNIAVETTLHDATTNLLTRRLNRLPVTLEVQTTSCSPVIRSIWD</sequence>
<proteinExistence type="predicted"/>
<gene>
    <name evidence="2" type="ORF">SAMN06265360_12825</name>
</gene>
<keyword evidence="3" id="KW-1185">Reference proteome</keyword>
<dbReference type="AlphaFoldDB" id="A0A239A056"/>
<protein>
    <recommendedName>
        <fullName evidence="4">ACT domain-containing protein</fullName>
    </recommendedName>
</protein>
<evidence type="ECO:0000313" key="3">
    <source>
        <dbReference type="Proteomes" id="UP000198348"/>
    </source>
</evidence>
<evidence type="ECO:0008006" key="4">
    <source>
        <dbReference type="Google" id="ProtNLM"/>
    </source>
</evidence>
<dbReference type="Proteomes" id="UP000198348">
    <property type="component" value="Unassembled WGS sequence"/>
</dbReference>
<organism evidence="2 3">
    <name type="scientific">Haloechinothrix alba</name>
    <dbReference type="NCBI Taxonomy" id="664784"/>
    <lineage>
        <taxon>Bacteria</taxon>
        <taxon>Bacillati</taxon>
        <taxon>Actinomycetota</taxon>
        <taxon>Actinomycetes</taxon>
        <taxon>Pseudonocardiales</taxon>
        <taxon>Pseudonocardiaceae</taxon>
        <taxon>Haloechinothrix</taxon>
    </lineage>
</organism>
<evidence type="ECO:0000313" key="2">
    <source>
        <dbReference type="EMBL" id="SNR89027.1"/>
    </source>
</evidence>
<accession>A0A239A056</accession>
<reference evidence="2 3" key="1">
    <citation type="submission" date="2017-06" db="EMBL/GenBank/DDBJ databases">
        <authorList>
            <person name="Kim H.J."/>
            <person name="Triplett B.A."/>
        </authorList>
    </citation>
    <scope>NUCLEOTIDE SEQUENCE [LARGE SCALE GENOMIC DNA]</scope>
    <source>
        <strain evidence="2 3">DSM 45207</strain>
    </source>
</reference>
<dbReference type="EMBL" id="FZNW01000028">
    <property type="protein sequence ID" value="SNR89027.1"/>
    <property type="molecule type" value="Genomic_DNA"/>
</dbReference>